<organism evidence="2">
    <name type="scientific">Cyanothece sp. (strain PCC 7425 / ATCC 29141)</name>
    <dbReference type="NCBI Taxonomy" id="395961"/>
    <lineage>
        <taxon>Bacteria</taxon>
        <taxon>Bacillati</taxon>
        <taxon>Cyanobacteriota</taxon>
        <taxon>Cyanophyceae</taxon>
        <taxon>Gomontiellales</taxon>
        <taxon>Cyanothecaceae</taxon>
        <taxon>Cyanothece</taxon>
    </lineage>
</organism>
<protein>
    <recommendedName>
        <fullName evidence="3">DUF1997 domain-containing protein</fullName>
    </recommendedName>
</protein>
<name>B8HKD0_CYAP4</name>
<dbReference type="KEGG" id="cyn:Cyan7425_2775"/>
<dbReference type="STRING" id="395961.Cyan7425_2775"/>
<feature type="compositionally biased region" description="Low complexity" evidence="1">
    <location>
        <begin position="17"/>
        <end position="30"/>
    </location>
</feature>
<dbReference type="EMBL" id="CP001344">
    <property type="protein sequence ID" value="ACL45121.1"/>
    <property type="molecule type" value="Genomic_DNA"/>
</dbReference>
<proteinExistence type="predicted"/>
<gene>
    <name evidence="2" type="ordered locus">Cyan7425_2775</name>
</gene>
<evidence type="ECO:0000256" key="1">
    <source>
        <dbReference type="SAM" id="MobiDB-lite"/>
    </source>
</evidence>
<accession>B8HKD0</accession>
<reference evidence="2" key="1">
    <citation type="submission" date="2009-01" db="EMBL/GenBank/DDBJ databases">
        <title>Complete sequence of chromosome Cyanothece sp. PCC 7425.</title>
        <authorList>
            <consortium name="US DOE Joint Genome Institute"/>
            <person name="Lucas S."/>
            <person name="Copeland A."/>
            <person name="Lapidus A."/>
            <person name="Glavina del Rio T."/>
            <person name="Dalin E."/>
            <person name="Tice H."/>
            <person name="Bruce D."/>
            <person name="Goodwin L."/>
            <person name="Pitluck S."/>
            <person name="Sims D."/>
            <person name="Meineke L."/>
            <person name="Brettin T."/>
            <person name="Detter J.C."/>
            <person name="Han C."/>
            <person name="Larimer F."/>
            <person name="Land M."/>
            <person name="Hauser L."/>
            <person name="Kyrpides N."/>
            <person name="Ovchinnikova G."/>
            <person name="Liberton M."/>
            <person name="Stoeckel J."/>
            <person name="Banerjee A."/>
            <person name="Singh A."/>
            <person name="Page L."/>
            <person name="Sato H."/>
            <person name="Zhao L."/>
            <person name="Sherman L."/>
            <person name="Pakrasi H."/>
            <person name="Richardson P."/>
        </authorList>
    </citation>
    <scope>NUCLEOTIDE SEQUENCE</scope>
    <source>
        <strain evidence="2">PCC 7425</strain>
    </source>
</reference>
<dbReference type="HOGENOM" id="CLU_096499_0_0_3"/>
<dbReference type="Pfam" id="PF09366">
    <property type="entry name" value="DUF1997"/>
    <property type="match status" value="1"/>
</dbReference>
<evidence type="ECO:0008006" key="3">
    <source>
        <dbReference type="Google" id="ProtNLM"/>
    </source>
</evidence>
<feature type="region of interest" description="Disordered" evidence="1">
    <location>
        <begin position="1"/>
        <end position="47"/>
    </location>
</feature>
<dbReference type="InterPro" id="IPR018971">
    <property type="entry name" value="DUF1997"/>
</dbReference>
<dbReference type="eggNOG" id="COG2801">
    <property type="taxonomic scope" value="Bacteria"/>
</dbReference>
<evidence type="ECO:0000313" key="2">
    <source>
        <dbReference type="EMBL" id="ACL45121.1"/>
    </source>
</evidence>
<sequence>MQPDPQPSSRDQHCSSEADSPSASESSPPDLATPISQEDQSPDLDCPPMNFQSQFRGCMELYAGLPQVMDYFDAHQGWFCRCAHPMKAEPLGENGYVLVIGRYGSFGYEVEPKIGLSLLPQQAGVYRIQTIVLPEQEGQNYVVDFQAAMHLSETELEASADTAKLGLNQLTQVDWHLDLGVAIHFPRFIYRLPKSLIQRTGDRLLAQIVKQVSQRLTSKVQDDFHSTLGVTLPKGLRRWWLKHH</sequence>
<dbReference type="AlphaFoldDB" id="B8HKD0"/>
<dbReference type="OrthoDB" id="456116at2"/>